<evidence type="ECO:0000313" key="2">
    <source>
        <dbReference type="Proteomes" id="UP000187464"/>
    </source>
</evidence>
<dbReference type="RefSeq" id="WP_076931456.1">
    <property type="nucleotide sequence ID" value="NZ_LT605205.1"/>
</dbReference>
<dbReference type="STRING" id="1642647.PSM36_2887"/>
<sequence length="273" mass="32353">MNIFDQMLARYEIKKESDLRNATYEVMQEIALAGLYRGGFFNKAAFYGGTCLRIFYGLKRFSEDLDFSLIAPDVDFDLEEYFPAIIHEFSAAGKDVTISKKEKRTLGLVESAFLKENTAIYDLKFQTEKSIKIKIEVDIDPPMNFDTEQKLLLLPFSFMTRCFVLPDLFAGKMHALVFRNWKSRVKGRDWYDFEWYVRNGTKLNFEHLQERIRQFDGFEMNKEQFIEKLKERLANTDIDAVKRDVLRFIKYPDELDIWSNDYFLQIADMIKLE</sequence>
<dbReference type="Gene3D" id="3.10.450.620">
    <property type="entry name" value="JHP933, nucleotidyltransferase-like core domain"/>
    <property type="match status" value="1"/>
</dbReference>
<dbReference type="AlphaFoldDB" id="A0A1R3T1T8"/>
<name>A0A1R3T1T8_9BACT</name>
<dbReference type="EMBL" id="LT605205">
    <property type="protein sequence ID" value="SCD21681.1"/>
    <property type="molecule type" value="Genomic_DNA"/>
</dbReference>
<dbReference type="InterPro" id="IPR014942">
    <property type="entry name" value="AbiEii"/>
</dbReference>
<evidence type="ECO:0000313" key="1">
    <source>
        <dbReference type="EMBL" id="SCD21681.1"/>
    </source>
</evidence>
<gene>
    <name evidence="1" type="ORF">PSM36_2887</name>
</gene>
<organism evidence="1 2">
    <name type="scientific">Proteiniphilum saccharofermentans</name>
    <dbReference type="NCBI Taxonomy" id="1642647"/>
    <lineage>
        <taxon>Bacteria</taxon>
        <taxon>Pseudomonadati</taxon>
        <taxon>Bacteroidota</taxon>
        <taxon>Bacteroidia</taxon>
        <taxon>Bacteroidales</taxon>
        <taxon>Dysgonomonadaceae</taxon>
        <taxon>Proteiniphilum</taxon>
    </lineage>
</organism>
<keyword evidence="2" id="KW-1185">Reference proteome</keyword>
<dbReference type="Proteomes" id="UP000187464">
    <property type="component" value="Chromosome I"/>
</dbReference>
<proteinExistence type="predicted"/>
<accession>A0A1R3T1T8</accession>
<protein>
    <recommendedName>
        <fullName evidence="3">Nucleotidyl transferase AbiEii/AbiGii toxin family protein</fullName>
    </recommendedName>
</protein>
<evidence type="ECO:0008006" key="3">
    <source>
        <dbReference type="Google" id="ProtNLM"/>
    </source>
</evidence>
<dbReference type="Pfam" id="PF08843">
    <property type="entry name" value="AbiEii"/>
    <property type="match status" value="1"/>
</dbReference>
<reference evidence="1 2" key="1">
    <citation type="submission" date="2016-08" db="EMBL/GenBank/DDBJ databases">
        <authorList>
            <person name="Seilhamer J.J."/>
        </authorList>
    </citation>
    <scope>NUCLEOTIDE SEQUENCE [LARGE SCALE GENOMIC DNA]</scope>
    <source>
        <strain evidence="1">M3/6</strain>
    </source>
</reference>
<dbReference type="KEGG" id="psac:PSM36_2887"/>